<comment type="cofactor">
    <cofactor evidence="2">
        <name>Mg(2+)</name>
        <dbReference type="ChEBI" id="CHEBI:18420"/>
    </cofactor>
</comment>
<evidence type="ECO:0000313" key="10">
    <source>
        <dbReference type="EMBL" id="QOV87563.1"/>
    </source>
</evidence>
<evidence type="ECO:0000256" key="1">
    <source>
        <dbReference type="ARBA" id="ARBA00001941"/>
    </source>
</evidence>
<dbReference type="GO" id="GO:0006508">
    <property type="term" value="P:proteolysis"/>
    <property type="evidence" value="ECO:0007669"/>
    <property type="project" value="UniProtKB-KW"/>
</dbReference>
<dbReference type="EMBL" id="CP063458">
    <property type="protein sequence ID" value="QOV87563.1"/>
    <property type="molecule type" value="Genomic_DNA"/>
</dbReference>
<dbReference type="Pfam" id="PF02073">
    <property type="entry name" value="Peptidase_M29"/>
    <property type="match status" value="1"/>
</dbReference>
<comment type="cofactor">
    <cofactor evidence="1">
        <name>Co(2+)</name>
        <dbReference type="ChEBI" id="CHEBI:48828"/>
    </cofactor>
</comment>
<dbReference type="Gene3D" id="3.40.1830.10">
    <property type="entry name" value="Thermophilic metalloprotease (M29)"/>
    <property type="match status" value="1"/>
</dbReference>
<dbReference type="InterPro" id="IPR035097">
    <property type="entry name" value="M29_N-terminal"/>
</dbReference>
<proteinExistence type="inferred from homology"/>
<dbReference type="SUPFAM" id="SSF144052">
    <property type="entry name" value="Thermophilic metalloprotease-like"/>
    <property type="match status" value="1"/>
</dbReference>
<evidence type="ECO:0000256" key="2">
    <source>
        <dbReference type="ARBA" id="ARBA00001946"/>
    </source>
</evidence>
<evidence type="ECO:0000256" key="6">
    <source>
        <dbReference type="ARBA" id="ARBA00022670"/>
    </source>
</evidence>
<keyword evidence="5 10" id="KW-0031">Aminopeptidase</keyword>
<comment type="similarity">
    <text evidence="4">Belongs to the peptidase M29 family.</text>
</comment>
<name>A0A7M2WQ85_9BACT</name>
<evidence type="ECO:0000256" key="7">
    <source>
        <dbReference type="ARBA" id="ARBA00022723"/>
    </source>
</evidence>
<comment type="cofactor">
    <cofactor evidence="3">
        <name>Zn(2+)</name>
        <dbReference type="ChEBI" id="CHEBI:29105"/>
    </cofactor>
</comment>
<keyword evidence="8" id="KW-0378">Hydrolase</keyword>
<gene>
    <name evidence="10" type="ORF">IPV69_14835</name>
</gene>
<accession>A0A7M2WQ85</accession>
<dbReference type="PANTHER" id="PTHR34448:SF1">
    <property type="entry name" value="BLL6088 PROTEIN"/>
    <property type="match status" value="1"/>
</dbReference>
<evidence type="ECO:0000256" key="4">
    <source>
        <dbReference type="ARBA" id="ARBA00008236"/>
    </source>
</evidence>
<evidence type="ECO:0000256" key="3">
    <source>
        <dbReference type="ARBA" id="ARBA00001947"/>
    </source>
</evidence>
<evidence type="ECO:0000256" key="8">
    <source>
        <dbReference type="ARBA" id="ARBA00022801"/>
    </source>
</evidence>
<dbReference type="InterPro" id="IPR000787">
    <property type="entry name" value="Peptidase_M29"/>
</dbReference>
<evidence type="ECO:0000256" key="9">
    <source>
        <dbReference type="ARBA" id="ARBA00023049"/>
    </source>
</evidence>
<dbReference type="RefSeq" id="WP_206290470.1">
    <property type="nucleotide sequence ID" value="NZ_CP063458.1"/>
</dbReference>
<protein>
    <submittedName>
        <fullName evidence="10">Aminopeptidase</fullName>
    </submittedName>
</protein>
<dbReference type="AlphaFoldDB" id="A0A7M2WQ85"/>
<keyword evidence="11" id="KW-1185">Reference proteome</keyword>
<dbReference type="KEGG" id="hbs:IPV69_14835"/>
<dbReference type="GO" id="GO:0046872">
    <property type="term" value="F:metal ion binding"/>
    <property type="evidence" value="ECO:0007669"/>
    <property type="project" value="UniProtKB-KW"/>
</dbReference>
<dbReference type="GO" id="GO:0004177">
    <property type="term" value="F:aminopeptidase activity"/>
    <property type="evidence" value="ECO:0007669"/>
    <property type="project" value="UniProtKB-KW"/>
</dbReference>
<dbReference type="InterPro" id="IPR052170">
    <property type="entry name" value="M29_Exopeptidase"/>
</dbReference>
<evidence type="ECO:0000256" key="5">
    <source>
        <dbReference type="ARBA" id="ARBA00022438"/>
    </source>
</evidence>
<evidence type="ECO:0000313" key="11">
    <source>
        <dbReference type="Proteomes" id="UP000593765"/>
    </source>
</evidence>
<dbReference type="PANTHER" id="PTHR34448">
    <property type="entry name" value="AMINOPEPTIDASE"/>
    <property type="match status" value="1"/>
</dbReference>
<keyword evidence="9" id="KW-0482">Metalloprotease</keyword>
<organism evidence="10 11">
    <name type="scientific">Humisphaera borealis</name>
    <dbReference type="NCBI Taxonomy" id="2807512"/>
    <lineage>
        <taxon>Bacteria</taxon>
        <taxon>Pseudomonadati</taxon>
        <taxon>Planctomycetota</taxon>
        <taxon>Phycisphaerae</taxon>
        <taxon>Tepidisphaerales</taxon>
        <taxon>Tepidisphaeraceae</taxon>
        <taxon>Humisphaera</taxon>
    </lineage>
</organism>
<dbReference type="GO" id="GO:0008237">
    <property type="term" value="F:metallopeptidase activity"/>
    <property type="evidence" value="ECO:0007669"/>
    <property type="project" value="UniProtKB-KW"/>
</dbReference>
<keyword evidence="6" id="KW-0645">Protease</keyword>
<sequence>MTDPRIIKLADLLVNYSCAVKKGEALLLEAIDVPHAFTKAVIAAVAKAGGKPLVTLKSNEINRALMMAGDGGQWDLISEVEKKQMQSVQCYIGARGNANISELSDVPGDQQKKYESTVWTKVHHQIRIKKTRWCVLRWPSPSMAQMAEMSTEAFEDFFFDVCTMDYRKMAKAMQPLAKLMTKTDKVRLKGPGDTDLTFSMKGIAGIPCDGRVNIPDGEVFSAPVKNSVNGVIQFNAPTIYRGTTHNDIRLTFKDGKVVEATSSATEKLNEVLDTDAGSRYVGEFAIGFNPYVTKPMKDILFDEKIAGSIHFTPGACYDEASNGNKSKIHWDMVMRQDPAVGGGEIWFDGKLIRKDGKFVMKELLGLNPENLK</sequence>
<dbReference type="Proteomes" id="UP000593765">
    <property type="component" value="Chromosome"/>
</dbReference>
<reference evidence="10 11" key="1">
    <citation type="submission" date="2020-10" db="EMBL/GenBank/DDBJ databases">
        <title>Wide distribution of Phycisphaera-like planctomycetes from WD2101 soil group in peatlands and genome analysis of the first cultivated representative.</title>
        <authorList>
            <person name="Dedysh S.N."/>
            <person name="Beletsky A.V."/>
            <person name="Ivanova A."/>
            <person name="Kulichevskaya I.S."/>
            <person name="Suzina N.E."/>
            <person name="Philippov D.A."/>
            <person name="Rakitin A.L."/>
            <person name="Mardanov A.V."/>
            <person name="Ravin N.V."/>
        </authorList>
    </citation>
    <scope>NUCLEOTIDE SEQUENCE [LARGE SCALE GENOMIC DNA]</scope>
    <source>
        <strain evidence="10 11">M1803</strain>
    </source>
</reference>
<keyword evidence="7" id="KW-0479">Metal-binding</keyword>